<accession>T1AI63</accession>
<feature type="domain" description="HTH cro/C1-type" evidence="1">
    <location>
        <begin position="1"/>
        <end position="44"/>
    </location>
</feature>
<dbReference type="Gene3D" id="1.10.260.40">
    <property type="entry name" value="lambda repressor-like DNA-binding domains"/>
    <property type="match status" value="1"/>
</dbReference>
<sequence>QTQLSARYGIPQTTISSIANGRVNPGVERAKTLARALRCHPAVWCSRVGKWMQQPEAICVRVLWPA</sequence>
<reference evidence="2" key="2">
    <citation type="journal article" date="2014" name="ISME J.">
        <title>Microbial stratification in low pH oxic and suboxic macroscopic growths along an acid mine drainage.</title>
        <authorList>
            <person name="Mendez-Garcia C."/>
            <person name="Mesa V."/>
            <person name="Sprenger R.R."/>
            <person name="Richter M."/>
            <person name="Diez M.S."/>
            <person name="Solano J."/>
            <person name="Bargiela R."/>
            <person name="Golyshina O.V."/>
            <person name="Manteca A."/>
            <person name="Ramos J.L."/>
            <person name="Gallego J.R."/>
            <person name="Llorente I."/>
            <person name="Martins Dos Santos V.A."/>
            <person name="Jensen O.N."/>
            <person name="Pelaez A.I."/>
            <person name="Sanchez J."/>
            <person name="Ferrer M."/>
        </authorList>
    </citation>
    <scope>NUCLEOTIDE SEQUENCE</scope>
</reference>
<name>T1AI63_9ZZZZ</name>
<reference evidence="2" key="1">
    <citation type="submission" date="2013-08" db="EMBL/GenBank/DDBJ databases">
        <authorList>
            <person name="Mendez C."/>
            <person name="Richter M."/>
            <person name="Ferrer M."/>
            <person name="Sanchez J."/>
        </authorList>
    </citation>
    <scope>NUCLEOTIDE SEQUENCE</scope>
</reference>
<feature type="non-terminal residue" evidence="2">
    <location>
        <position position="1"/>
    </location>
</feature>
<gene>
    <name evidence="2" type="ORF">B1A_11325</name>
</gene>
<dbReference type="Pfam" id="PF01381">
    <property type="entry name" value="HTH_3"/>
    <property type="match status" value="1"/>
</dbReference>
<dbReference type="CDD" id="cd00093">
    <property type="entry name" value="HTH_XRE"/>
    <property type="match status" value="1"/>
</dbReference>
<comment type="caution">
    <text evidence="2">The sequence shown here is derived from an EMBL/GenBank/DDBJ whole genome shotgun (WGS) entry which is preliminary data.</text>
</comment>
<dbReference type="PROSITE" id="PS50943">
    <property type="entry name" value="HTH_CROC1"/>
    <property type="match status" value="1"/>
</dbReference>
<organism evidence="2">
    <name type="scientific">mine drainage metagenome</name>
    <dbReference type="NCBI Taxonomy" id="410659"/>
    <lineage>
        <taxon>unclassified sequences</taxon>
        <taxon>metagenomes</taxon>
        <taxon>ecological metagenomes</taxon>
    </lineage>
</organism>
<dbReference type="AlphaFoldDB" id="T1AI63"/>
<feature type="non-terminal residue" evidence="2">
    <location>
        <position position="66"/>
    </location>
</feature>
<dbReference type="InterPro" id="IPR010982">
    <property type="entry name" value="Lambda_DNA-bd_dom_sf"/>
</dbReference>
<protein>
    <submittedName>
        <fullName evidence="2">XRE family transcriptional regulator</fullName>
    </submittedName>
</protein>
<dbReference type="GO" id="GO:0003677">
    <property type="term" value="F:DNA binding"/>
    <property type="evidence" value="ECO:0007669"/>
    <property type="project" value="InterPro"/>
</dbReference>
<proteinExistence type="predicted"/>
<dbReference type="EMBL" id="AUZX01008087">
    <property type="protein sequence ID" value="EQD56967.1"/>
    <property type="molecule type" value="Genomic_DNA"/>
</dbReference>
<dbReference type="SUPFAM" id="SSF47413">
    <property type="entry name" value="lambda repressor-like DNA-binding domains"/>
    <property type="match status" value="1"/>
</dbReference>
<evidence type="ECO:0000259" key="1">
    <source>
        <dbReference type="PROSITE" id="PS50943"/>
    </source>
</evidence>
<evidence type="ECO:0000313" key="2">
    <source>
        <dbReference type="EMBL" id="EQD56967.1"/>
    </source>
</evidence>
<dbReference type="InterPro" id="IPR001387">
    <property type="entry name" value="Cro/C1-type_HTH"/>
</dbReference>